<sequence>VRQFVISLDLPKVIYNVQISVRQFVTNIDISKRIHDIPSSVRQFVTSLDAPKVIQNTQVSVKQFVANNKPGLISAGVSAAINNLFKIVGFGPFSIFVALGVGALKINSGSGASPEDFSLHIITYLLSSPIYLVFPEIFLLNFILGFGVNTITYSVLSNTYRKVYGIDEKIHI</sequence>
<name>A0ACA9RZB6_9GLOM</name>
<dbReference type="Proteomes" id="UP000789920">
    <property type="component" value="Unassembled WGS sequence"/>
</dbReference>
<dbReference type="EMBL" id="CAJVQC010078657">
    <property type="protein sequence ID" value="CAG8816508.1"/>
    <property type="molecule type" value="Genomic_DNA"/>
</dbReference>
<feature type="non-terminal residue" evidence="1">
    <location>
        <position position="172"/>
    </location>
</feature>
<accession>A0ACA9RZB6</accession>
<proteinExistence type="predicted"/>
<keyword evidence="2" id="KW-1185">Reference proteome</keyword>
<evidence type="ECO:0000313" key="1">
    <source>
        <dbReference type="EMBL" id="CAG8816508.1"/>
    </source>
</evidence>
<gene>
    <name evidence="1" type="ORF">RPERSI_LOCUS24470</name>
</gene>
<evidence type="ECO:0000313" key="2">
    <source>
        <dbReference type="Proteomes" id="UP000789920"/>
    </source>
</evidence>
<protein>
    <submittedName>
        <fullName evidence="1">22690_t:CDS:1</fullName>
    </submittedName>
</protein>
<organism evidence="1 2">
    <name type="scientific">Racocetra persica</name>
    <dbReference type="NCBI Taxonomy" id="160502"/>
    <lineage>
        <taxon>Eukaryota</taxon>
        <taxon>Fungi</taxon>
        <taxon>Fungi incertae sedis</taxon>
        <taxon>Mucoromycota</taxon>
        <taxon>Glomeromycotina</taxon>
        <taxon>Glomeromycetes</taxon>
        <taxon>Diversisporales</taxon>
        <taxon>Gigasporaceae</taxon>
        <taxon>Racocetra</taxon>
    </lineage>
</organism>
<reference evidence="1" key="1">
    <citation type="submission" date="2021-06" db="EMBL/GenBank/DDBJ databases">
        <authorList>
            <person name="Kallberg Y."/>
            <person name="Tangrot J."/>
            <person name="Rosling A."/>
        </authorList>
    </citation>
    <scope>NUCLEOTIDE SEQUENCE</scope>
    <source>
        <strain evidence="1">MA461A</strain>
    </source>
</reference>
<comment type="caution">
    <text evidence="1">The sequence shown here is derived from an EMBL/GenBank/DDBJ whole genome shotgun (WGS) entry which is preliminary data.</text>
</comment>
<feature type="non-terminal residue" evidence="1">
    <location>
        <position position="1"/>
    </location>
</feature>